<evidence type="ECO:0000313" key="3">
    <source>
        <dbReference type="Proteomes" id="UP000631418"/>
    </source>
</evidence>
<gene>
    <name evidence="2" type="primary">pseH</name>
    <name evidence="2" type="ORF">IS491_09865</name>
</gene>
<dbReference type="OMA" id="NHYELEG"/>
<dbReference type="GO" id="GO:0016747">
    <property type="term" value="F:acyltransferase activity, transferring groups other than amino-acyl groups"/>
    <property type="evidence" value="ECO:0007669"/>
    <property type="project" value="InterPro"/>
</dbReference>
<protein>
    <submittedName>
        <fullName evidence="2">UDP-4-amino-4, 6-dideoxy-N-acetyl-beta-L-altrosamine N-acetyltransferase</fullName>
        <ecNumber evidence="2">2.3.1.202</ecNumber>
    </submittedName>
</protein>
<reference evidence="2" key="1">
    <citation type="submission" date="2020-11" db="EMBL/GenBank/DDBJ databases">
        <authorList>
            <person name="Thieme N."/>
            <person name="Liebl W."/>
            <person name="Zverlov V."/>
        </authorList>
    </citation>
    <scope>NUCLEOTIDE SEQUENCE</scope>
    <source>
        <strain evidence="2">NT08</strain>
    </source>
</reference>
<evidence type="ECO:0000313" key="2">
    <source>
        <dbReference type="EMBL" id="MBF7808963.1"/>
    </source>
</evidence>
<dbReference type="Pfam" id="PF13302">
    <property type="entry name" value="Acetyltransf_3"/>
    <property type="match status" value="1"/>
</dbReference>
<dbReference type="InterPro" id="IPR020036">
    <property type="entry name" value="PseH"/>
</dbReference>
<name>A0AAE2RP65_CLOBE</name>
<dbReference type="EC" id="2.3.1.202" evidence="2"/>
<comment type="caution">
    <text evidence="2">The sequence shown here is derived from an EMBL/GenBank/DDBJ whole genome shotgun (WGS) entry which is preliminary data.</text>
</comment>
<dbReference type="AlphaFoldDB" id="A0AAE2RP65"/>
<sequence length="181" mass="21732">MGIILRKIKENDLENIIEWRMMPQVTKYMYTDPILTLEEQKIWLAKIEKNDKELYWIIEIDNTSIGILSINHIDNVNRRCSWAYYIGNTSFRGRGIATILECNVYDYVFNTLKLNKLCCEVFEFNRKVIEIHKKFGTEIEGILKQHICKNNTFYNIVCMGITIDTWNRIKHNYKYEKIYIE</sequence>
<dbReference type="NCBIfam" id="TIGR03585">
    <property type="entry name" value="PseH"/>
    <property type="match status" value="1"/>
</dbReference>
<dbReference type="PANTHER" id="PTHR43415">
    <property type="entry name" value="SPERMIDINE N(1)-ACETYLTRANSFERASE"/>
    <property type="match status" value="1"/>
</dbReference>
<dbReference type="InterPro" id="IPR000182">
    <property type="entry name" value="GNAT_dom"/>
</dbReference>
<dbReference type="PANTHER" id="PTHR43415:SF3">
    <property type="entry name" value="GNAT-FAMILY ACETYLTRANSFERASE"/>
    <property type="match status" value="1"/>
</dbReference>
<feature type="domain" description="N-acetyltransferase" evidence="1">
    <location>
        <begin position="3"/>
        <end position="164"/>
    </location>
</feature>
<dbReference type="EMBL" id="JADOEF010000001">
    <property type="protein sequence ID" value="MBF7808963.1"/>
    <property type="molecule type" value="Genomic_DNA"/>
</dbReference>
<keyword evidence="2" id="KW-0808">Transferase</keyword>
<dbReference type="PROSITE" id="PS51186">
    <property type="entry name" value="GNAT"/>
    <property type="match status" value="1"/>
</dbReference>
<proteinExistence type="predicted"/>
<dbReference type="RefSeq" id="WP_012060437.1">
    <property type="nucleotide sequence ID" value="NZ_CP073279.1"/>
</dbReference>
<dbReference type="Gene3D" id="3.40.630.30">
    <property type="match status" value="1"/>
</dbReference>
<accession>A0AAE2RP65</accession>
<organism evidence="2 3">
    <name type="scientific">Clostridium beijerinckii</name>
    <name type="common">Clostridium MP</name>
    <dbReference type="NCBI Taxonomy" id="1520"/>
    <lineage>
        <taxon>Bacteria</taxon>
        <taxon>Bacillati</taxon>
        <taxon>Bacillota</taxon>
        <taxon>Clostridia</taxon>
        <taxon>Eubacteriales</taxon>
        <taxon>Clostridiaceae</taxon>
        <taxon>Clostridium</taxon>
    </lineage>
</organism>
<dbReference type="SUPFAM" id="SSF55729">
    <property type="entry name" value="Acyl-CoA N-acyltransferases (Nat)"/>
    <property type="match status" value="1"/>
</dbReference>
<keyword evidence="2" id="KW-0012">Acyltransferase</keyword>
<dbReference type="Proteomes" id="UP000631418">
    <property type="component" value="Unassembled WGS sequence"/>
</dbReference>
<dbReference type="InterPro" id="IPR016181">
    <property type="entry name" value="Acyl_CoA_acyltransferase"/>
</dbReference>
<evidence type="ECO:0000259" key="1">
    <source>
        <dbReference type="PROSITE" id="PS51186"/>
    </source>
</evidence>